<evidence type="ECO:0000313" key="1">
    <source>
        <dbReference type="EMBL" id="VYU44700.1"/>
    </source>
</evidence>
<accession>A0A6N3EU28</accession>
<protein>
    <submittedName>
        <fullName evidence="1">Uncharacterized protein</fullName>
    </submittedName>
</protein>
<sequence length="46" mass="5383">MSPTKKIKVNGTEISVLFQANENDYICLTDMARYKDLKRTDYIIQN</sequence>
<dbReference type="RefSeq" id="WP_412443275.1">
    <property type="nucleotide sequence ID" value="NZ_CACRUT010000016.1"/>
</dbReference>
<name>A0A6N3EU28_9BACT</name>
<proteinExistence type="predicted"/>
<reference evidence="1" key="1">
    <citation type="submission" date="2019-11" db="EMBL/GenBank/DDBJ databases">
        <authorList>
            <person name="Feng L."/>
        </authorList>
    </citation>
    <scope>NUCLEOTIDE SEQUENCE</scope>
    <source>
        <strain evidence="1">PclaraLFYP37</strain>
    </source>
</reference>
<organism evidence="1">
    <name type="scientific">Paraprevotella clara</name>
    <dbReference type="NCBI Taxonomy" id="454154"/>
    <lineage>
        <taxon>Bacteria</taxon>
        <taxon>Pseudomonadati</taxon>
        <taxon>Bacteroidota</taxon>
        <taxon>Bacteroidia</taxon>
        <taxon>Bacteroidales</taxon>
        <taxon>Prevotellaceae</taxon>
        <taxon>Paraprevotella</taxon>
    </lineage>
</organism>
<dbReference type="EMBL" id="CACRUT010000016">
    <property type="protein sequence ID" value="VYU44700.1"/>
    <property type="molecule type" value="Genomic_DNA"/>
</dbReference>
<dbReference type="AlphaFoldDB" id="A0A6N3EU28"/>
<gene>
    <name evidence="1" type="ORF">PCLFYP37_02930</name>
</gene>